<name>A0ABY6KC01_9ARAC</name>
<dbReference type="EMBL" id="CP092866">
    <property type="protein sequence ID" value="UYV66316.1"/>
    <property type="molecule type" value="Genomic_DNA"/>
</dbReference>
<protein>
    <submittedName>
        <fullName evidence="2">K02A2.6-like</fullName>
    </submittedName>
</protein>
<gene>
    <name evidence="1" type="ORF">LAZ67_4001316</name>
    <name evidence="2" type="ORF">LAZ67_4001318</name>
</gene>
<dbReference type="SUPFAM" id="SSF56672">
    <property type="entry name" value="DNA/RNA polymerases"/>
    <property type="match status" value="1"/>
</dbReference>
<proteinExistence type="predicted"/>
<keyword evidence="3" id="KW-1185">Reference proteome</keyword>
<dbReference type="Gene3D" id="3.30.70.270">
    <property type="match status" value="1"/>
</dbReference>
<dbReference type="InterPro" id="IPR043128">
    <property type="entry name" value="Rev_trsase/Diguanyl_cyclase"/>
</dbReference>
<organism evidence="2 3">
    <name type="scientific">Cordylochernes scorpioides</name>
    <dbReference type="NCBI Taxonomy" id="51811"/>
    <lineage>
        <taxon>Eukaryota</taxon>
        <taxon>Metazoa</taxon>
        <taxon>Ecdysozoa</taxon>
        <taxon>Arthropoda</taxon>
        <taxon>Chelicerata</taxon>
        <taxon>Arachnida</taxon>
        <taxon>Pseudoscorpiones</taxon>
        <taxon>Cheliferoidea</taxon>
        <taxon>Chernetidae</taxon>
        <taxon>Cordylochernes</taxon>
    </lineage>
</organism>
<reference evidence="2 3" key="1">
    <citation type="submission" date="2022-01" db="EMBL/GenBank/DDBJ databases">
        <title>A chromosomal length assembly of Cordylochernes scorpioides.</title>
        <authorList>
            <person name="Zeh D."/>
            <person name="Zeh J."/>
        </authorList>
    </citation>
    <scope>NUCLEOTIDE SEQUENCE [LARGE SCALE GENOMIC DNA]</scope>
    <source>
        <strain evidence="2">IN4F17</strain>
        <tissue evidence="2">Whole Body</tissue>
    </source>
</reference>
<dbReference type="EMBL" id="CP092866">
    <property type="protein sequence ID" value="UYV66318.1"/>
    <property type="molecule type" value="Genomic_DNA"/>
</dbReference>
<dbReference type="Proteomes" id="UP001235939">
    <property type="component" value="Chromosome 04"/>
</dbReference>
<dbReference type="Gene3D" id="3.10.10.10">
    <property type="entry name" value="HIV Type 1 Reverse Transcriptase, subunit A, domain 1"/>
    <property type="match status" value="1"/>
</dbReference>
<dbReference type="InterPro" id="IPR043502">
    <property type="entry name" value="DNA/RNA_pol_sf"/>
</dbReference>
<sequence length="85" mass="10109">MDQIIEWVHQMVIVRKYNGKIWLCLDPRELNMYMVREQFRLPDMEDILAKIPKPEGHEHEKIGIERGILGLEHFAVSLSHVFINI</sequence>
<evidence type="ECO:0000313" key="2">
    <source>
        <dbReference type="EMBL" id="UYV66318.1"/>
    </source>
</evidence>
<evidence type="ECO:0000313" key="1">
    <source>
        <dbReference type="EMBL" id="UYV66316.1"/>
    </source>
</evidence>
<accession>A0ABY6KC01</accession>
<evidence type="ECO:0000313" key="3">
    <source>
        <dbReference type="Proteomes" id="UP001235939"/>
    </source>
</evidence>